<keyword evidence="7 10" id="KW-0472">Membrane</keyword>
<dbReference type="PANTHER" id="PTHR30069">
    <property type="entry name" value="TONB-DEPENDENT OUTER MEMBRANE RECEPTOR"/>
    <property type="match status" value="1"/>
</dbReference>
<feature type="domain" description="TonB-dependent receptor-like beta-barrel" evidence="12">
    <location>
        <begin position="391"/>
        <end position="849"/>
    </location>
</feature>
<dbReference type="AlphaFoldDB" id="A0A395LX53"/>
<comment type="caution">
    <text evidence="14">The sequence shown here is derived from an EMBL/GenBank/DDBJ whole genome shotgun (WGS) entry which is preliminary data.</text>
</comment>
<evidence type="ECO:0000259" key="12">
    <source>
        <dbReference type="Pfam" id="PF00593"/>
    </source>
</evidence>
<dbReference type="EMBL" id="PHFL01000069">
    <property type="protein sequence ID" value="RFM23169.1"/>
    <property type="molecule type" value="Genomic_DNA"/>
</dbReference>
<dbReference type="InterPro" id="IPR037066">
    <property type="entry name" value="Plug_dom_sf"/>
</dbReference>
<accession>A0A395LX53</accession>
<evidence type="ECO:0000313" key="15">
    <source>
        <dbReference type="Proteomes" id="UP000266389"/>
    </source>
</evidence>
<dbReference type="SUPFAM" id="SSF49452">
    <property type="entry name" value="Starch-binding domain-like"/>
    <property type="match status" value="1"/>
</dbReference>
<dbReference type="InterPro" id="IPR012910">
    <property type="entry name" value="Plug_dom"/>
</dbReference>
<evidence type="ECO:0000256" key="6">
    <source>
        <dbReference type="ARBA" id="ARBA00023077"/>
    </source>
</evidence>
<reference evidence="14 15" key="1">
    <citation type="journal article" date="2011" name="ISME J.">
        <title>Community ecology of hot spring cyanobacterial mats: predominant populations and their functional potential.</title>
        <authorList>
            <person name="Klatt C.G."/>
            <person name="Wood J.M."/>
            <person name="Rusch D.B."/>
            <person name="Bateson M.M."/>
            <person name="Hamamura N."/>
            <person name="Heidelberg J.F."/>
            <person name="Grossman A.R."/>
            <person name="Bhaya D."/>
            <person name="Cohan F.M."/>
            <person name="Kuhl M."/>
            <person name="Bryant D.A."/>
            <person name="Ward D.M."/>
        </authorList>
    </citation>
    <scope>NUCLEOTIDE SEQUENCE [LARGE SCALE GENOMIC DNA]</scope>
    <source>
        <strain evidence="14">OS</strain>
    </source>
</reference>
<dbReference type="InterPro" id="IPR036942">
    <property type="entry name" value="Beta-barrel_TonB_sf"/>
</dbReference>
<keyword evidence="2 10" id="KW-0813">Transport</keyword>
<dbReference type="InterPro" id="IPR000531">
    <property type="entry name" value="Beta-barrel_TonB"/>
</dbReference>
<dbReference type="InterPro" id="IPR039426">
    <property type="entry name" value="TonB-dep_rcpt-like"/>
</dbReference>
<protein>
    <submittedName>
        <fullName evidence="14">TonB-dependent receptor</fullName>
    </submittedName>
</protein>
<keyword evidence="5" id="KW-0732">Signal</keyword>
<dbReference type="Gene3D" id="2.60.40.1120">
    <property type="entry name" value="Carboxypeptidase-like, regulatory domain"/>
    <property type="match status" value="1"/>
</dbReference>
<organism evidence="14 15">
    <name type="scientific">Candidatus Thermochlorobacter aerophilus</name>
    <dbReference type="NCBI Taxonomy" id="1868324"/>
    <lineage>
        <taxon>Bacteria</taxon>
        <taxon>Pseudomonadati</taxon>
        <taxon>Chlorobiota</taxon>
        <taxon>Chlorobiia</taxon>
        <taxon>Chlorobiales</taxon>
        <taxon>Candidatus Thermochlorobacteriaceae</taxon>
        <taxon>Candidatus Thermochlorobacter</taxon>
    </lineage>
</organism>
<dbReference type="PANTHER" id="PTHR30069:SF29">
    <property type="entry name" value="HEMOGLOBIN AND HEMOGLOBIN-HAPTOGLOBIN-BINDING PROTEIN 1-RELATED"/>
    <property type="match status" value="1"/>
</dbReference>
<sequence>MKNKTLLVSLPSKNTTTMQARLLLTLFACLLLFPPLLFGQTAKLTGTVKDAATGEALVGASVSIQGTRFGTSVKANGTFELTGLPEGTYKVTARYIGYQPQTLEVTLSAGSTAQLNFALRESVRIIDEVVVTASKGRTEKKLDAPVTIETADIQAMRQSASPSPLGAVAKLKGIDFVERGINTVDITSRGLNTQFNTRMLTLIDGRLATLPGLGLPQFMLAPNPASDLAAVEIVVGPAAALYGPNAHAGVVNMLTKNPFDYAGADLSVRGGTQSLYDINLRYADYAGNFGWKITGQWMDANQFESGNIFMFVPPTYIGQNQTLLNPETPTPLRISRATLDNFFNLGYAYRETEVSAMRAGLRKLDGGLYYRTDNVNLRFMAGFSSSTGFVGSNFGVLEANDYQIQYQSLQGNGSFDKLGWFFQITRTANDAGKSFQLHDRAEWFAREAIRLRSQPGGATLTREQLLSQVRRDFIDSASSTIDQSQLWDSELQLRYDFGGLEVVGGFQYRFYNPKASYLSNNPNIVLTNVSNFLAIDITATEIGGYLQLDQRFFDNKLRVTLAARLDDHTYYDPQFSPKVSLGYELVENQNLRASFNRAFKVPVILENHLFLFNGAARGNVGGYTVRDGAPDAQGNPTGNIVAVYDPLRPEEVNTFELGYKGLFERKLFLDAVVYYSRYTNFISPAFQISDGVRTFAYDNRTNRRVGVLEDAQGRPLFPGIAGQLTTYFNYGAATIVGFDLGVSYYFSDDILFEGSISYITLTSAENPFEAQGIPLLLNVPNWKFKGTLTLRNQLIAGTYAILHARHIPSYTFRAGRWNGVLNDRTVVDLTIGYEWKDAGVTIQGSINNIFDNQTPDVLGSPIMRRFFSVQASYVIGSLLNR</sequence>
<dbReference type="Pfam" id="PF13715">
    <property type="entry name" value="CarbopepD_reg_2"/>
    <property type="match status" value="1"/>
</dbReference>
<evidence type="ECO:0000259" key="13">
    <source>
        <dbReference type="Pfam" id="PF07715"/>
    </source>
</evidence>
<evidence type="ECO:0000256" key="1">
    <source>
        <dbReference type="ARBA" id="ARBA00004571"/>
    </source>
</evidence>
<evidence type="ECO:0000256" key="5">
    <source>
        <dbReference type="ARBA" id="ARBA00022729"/>
    </source>
</evidence>
<keyword evidence="6 11" id="KW-0798">TonB box</keyword>
<dbReference type="Gene3D" id="2.170.130.10">
    <property type="entry name" value="TonB-dependent receptor, plug domain"/>
    <property type="match status" value="1"/>
</dbReference>
<dbReference type="GO" id="GO:0030246">
    <property type="term" value="F:carbohydrate binding"/>
    <property type="evidence" value="ECO:0007669"/>
    <property type="project" value="InterPro"/>
</dbReference>
<dbReference type="InterPro" id="IPR013784">
    <property type="entry name" value="Carb-bd-like_fold"/>
</dbReference>
<dbReference type="GO" id="GO:0015344">
    <property type="term" value="F:siderophore uptake transmembrane transporter activity"/>
    <property type="evidence" value="ECO:0007669"/>
    <property type="project" value="TreeGrafter"/>
</dbReference>
<evidence type="ECO:0000256" key="11">
    <source>
        <dbReference type="RuleBase" id="RU003357"/>
    </source>
</evidence>
<dbReference type="Pfam" id="PF00593">
    <property type="entry name" value="TonB_dep_Rec_b-barrel"/>
    <property type="match status" value="1"/>
</dbReference>
<keyword evidence="3 10" id="KW-1134">Transmembrane beta strand</keyword>
<feature type="domain" description="TonB-dependent receptor plug" evidence="13">
    <location>
        <begin position="141"/>
        <end position="250"/>
    </location>
</feature>
<dbReference type="GO" id="GO:0009279">
    <property type="term" value="C:cell outer membrane"/>
    <property type="evidence" value="ECO:0007669"/>
    <property type="project" value="UniProtKB-SubCell"/>
</dbReference>
<keyword evidence="8 14" id="KW-0675">Receptor</keyword>
<proteinExistence type="inferred from homology"/>
<evidence type="ECO:0000313" key="14">
    <source>
        <dbReference type="EMBL" id="RFM23169.1"/>
    </source>
</evidence>
<name>A0A395LX53_9BACT</name>
<dbReference type="PROSITE" id="PS52016">
    <property type="entry name" value="TONB_DEPENDENT_REC_3"/>
    <property type="match status" value="1"/>
</dbReference>
<evidence type="ECO:0000256" key="7">
    <source>
        <dbReference type="ARBA" id="ARBA00023136"/>
    </source>
</evidence>
<evidence type="ECO:0000256" key="9">
    <source>
        <dbReference type="ARBA" id="ARBA00023237"/>
    </source>
</evidence>
<evidence type="ECO:0000256" key="10">
    <source>
        <dbReference type="PROSITE-ProRule" id="PRU01360"/>
    </source>
</evidence>
<evidence type="ECO:0000256" key="2">
    <source>
        <dbReference type="ARBA" id="ARBA00022448"/>
    </source>
</evidence>
<dbReference type="Gene3D" id="2.40.170.20">
    <property type="entry name" value="TonB-dependent receptor, beta-barrel domain"/>
    <property type="match status" value="1"/>
</dbReference>
<dbReference type="Proteomes" id="UP000266389">
    <property type="component" value="Unassembled WGS sequence"/>
</dbReference>
<comment type="subcellular location">
    <subcellularLocation>
        <location evidence="1 10">Cell outer membrane</location>
        <topology evidence="1 10">Multi-pass membrane protein</topology>
    </subcellularLocation>
</comment>
<comment type="similarity">
    <text evidence="10 11">Belongs to the TonB-dependent receptor family.</text>
</comment>
<gene>
    <name evidence="14" type="ORF">D0433_12415</name>
</gene>
<dbReference type="SUPFAM" id="SSF56935">
    <property type="entry name" value="Porins"/>
    <property type="match status" value="1"/>
</dbReference>
<evidence type="ECO:0000256" key="8">
    <source>
        <dbReference type="ARBA" id="ARBA00023170"/>
    </source>
</evidence>
<keyword evidence="4 10" id="KW-0812">Transmembrane</keyword>
<keyword evidence="9 10" id="KW-0998">Cell outer membrane</keyword>
<dbReference type="Pfam" id="PF07715">
    <property type="entry name" value="Plug"/>
    <property type="match status" value="1"/>
</dbReference>
<evidence type="ECO:0000256" key="3">
    <source>
        <dbReference type="ARBA" id="ARBA00022452"/>
    </source>
</evidence>
<evidence type="ECO:0000256" key="4">
    <source>
        <dbReference type="ARBA" id="ARBA00022692"/>
    </source>
</evidence>
<dbReference type="GO" id="GO:0044718">
    <property type="term" value="P:siderophore transmembrane transport"/>
    <property type="evidence" value="ECO:0007669"/>
    <property type="project" value="TreeGrafter"/>
</dbReference>